<dbReference type="SUPFAM" id="SSF49899">
    <property type="entry name" value="Concanavalin A-like lectins/glucanases"/>
    <property type="match status" value="1"/>
</dbReference>
<dbReference type="InterPro" id="IPR022409">
    <property type="entry name" value="PKD/Chitinase_dom"/>
</dbReference>
<evidence type="ECO:0000256" key="1">
    <source>
        <dbReference type="ARBA" id="ARBA00022729"/>
    </source>
</evidence>
<dbReference type="PANTHER" id="PTHR19328:SF13">
    <property type="entry name" value="HIPL1 PROTEIN"/>
    <property type="match status" value="1"/>
</dbReference>
<dbReference type="InterPro" id="IPR011041">
    <property type="entry name" value="Quinoprot_gluc/sorb_DH_b-prop"/>
</dbReference>
<proteinExistence type="predicted"/>
<dbReference type="CDD" id="cd00146">
    <property type="entry name" value="PKD"/>
    <property type="match status" value="1"/>
</dbReference>
<dbReference type="Pfam" id="PF18911">
    <property type="entry name" value="PKD_4"/>
    <property type="match status" value="1"/>
</dbReference>
<keyword evidence="1" id="KW-0732">Signal</keyword>
<dbReference type="InterPro" id="IPR006558">
    <property type="entry name" value="LamG-like"/>
</dbReference>
<reference evidence="6 7" key="1">
    <citation type="submission" date="2020-02" db="EMBL/GenBank/DDBJ databases">
        <authorList>
            <person name="Kim M.K."/>
        </authorList>
    </citation>
    <scope>NUCLEOTIDE SEQUENCE [LARGE SCALE GENOMIC DNA]</scope>
    <source>
        <strain evidence="6 7">BT327</strain>
    </source>
</reference>
<keyword evidence="3" id="KW-0812">Transmembrane</keyword>
<accession>A0A6B3LQN2</accession>
<dbReference type="Pfam" id="PF17957">
    <property type="entry name" value="Big_7"/>
    <property type="match status" value="1"/>
</dbReference>
<dbReference type="SUPFAM" id="SSF49299">
    <property type="entry name" value="PKD domain"/>
    <property type="match status" value="1"/>
</dbReference>
<dbReference type="Pfam" id="PF07995">
    <property type="entry name" value="GSDH"/>
    <property type="match status" value="2"/>
</dbReference>
<dbReference type="Gene3D" id="2.60.40.10">
    <property type="entry name" value="Immunoglobulins"/>
    <property type="match status" value="3"/>
</dbReference>
<keyword evidence="7" id="KW-1185">Reference proteome</keyword>
<dbReference type="Gene3D" id="2.120.10.30">
    <property type="entry name" value="TolB, C-terminal domain"/>
    <property type="match status" value="1"/>
</dbReference>
<dbReference type="PROSITE" id="PS50093">
    <property type="entry name" value="PKD"/>
    <property type="match status" value="1"/>
</dbReference>
<organism evidence="6 7">
    <name type="scientific">Pontibacter burrus</name>
    <dbReference type="NCBI Taxonomy" id="2704466"/>
    <lineage>
        <taxon>Bacteria</taxon>
        <taxon>Pseudomonadati</taxon>
        <taxon>Bacteroidota</taxon>
        <taxon>Cytophagia</taxon>
        <taxon>Cytophagales</taxon>
        <taxon>Hymenobacteraceae</taxon>
        <taxon>Pontibacter</taxon>
    </lineage>
</organism>
<name>A0A6B3LQN2_9BACT</name>
<sequence>MNKFYPSYTKPDIQYYNYSNYTSQPASGAFKAAFLAVITFVLTCIFTPFTAFAQSGAGLPDGFIEEQIGGEWNMVVGLKFSKDGKRMYVWEKAGKVWIVENGERKPEPLIDISEEVGDWGDHGLLGFEIDPNFESNGYIYLLYVVDRHHLFHHGKSSYNPVTNDYRDATIGRLTRYTAGGSNKTIADPASRKILIGHNHTNGIPVLFESHGVGSLVFGADGSLLVSTGDGASGGGLDYGYIENDPFEHAVKDTYSKQALEDGIIKQKENIGAYKSQQLESYNGKILRIDPATGRGVQSNPFYDAKNPDAPISKVWALGFRNPFRFSVKPGTGSATQPGVLYISDTGWTSYEEINVATGPAMNFGWPMYEGLEQMVYYMTYDMSNTSAPNPLHGKNGCEQKFFTYQDLLQAPKRTQKPYFGNFCDWNQAIPDNVPKFVHARPVLEWGNGSGGARVGVFEGEDAATAMLGDAKSGVQGPQFYGSSATGGVWYTGTDFPAEYRNSYFFGDYGAGWIKLATFDSEHRLKSVRKFKDNDAIVVDFAVNPATGNLYYINYASKVMRVSYTDGNYPPEAVAKADKLYGTSPLTVKFTGSESKDREGGTLKYEWNFGDGSAVSTQANPTHTFTSSTLKNFNVTLKVTDPEGATSTARLTVSVNNTPPVVKIISPAPNTVYTLQKQTTYNLRAEVTDTEHAASQLTYAWQVVLHHNTHTHPEPLDNRKEPQVTISPVGCDGEEYFYRINLKVTDAAGLSTSDYVDVRPDCSGGIARAVTIASPSANTVFEPGKPVNLAVTFADAKRKWSKVVYYAGNTPIAESITSPFNAVWRNAPNGTHNITAQVTDDGVHFQTSDPVNITVGTSGKIDLPNCLPGLTHYFGMDEAELDDGVKDFASGSVAHCETCPTSTQGKFHGALQFENKATVDLSDASRFNWGKNTPFTISFWMRSNKTENRNSVILGRNDNNSQMHWWIGTDPDGRAVFMLKDINHQGTHIGGKGPKLNDNNWHWITVIRDAANNKSMLYVDGVKVDETEYVYENGFEGTAPLNIAHLPVGDGYHFTGAIDELKLYNRALTEAEITNSYNGGEGAYCGATPLGVKEEHKLNRFFEAYPNPTRLGHINLWMTELKPGQEVQVRLTSITGRKIVEKKMQASKEGHLRGVVESRKISPGLYNLTLILEDGIINRKIVVLE</sequence>
<dbReference type="InterPro" id="IPR011042">
    <property type="entry name" value="6-blade_b-propeller_TolB-like"/>
</dbReference>
<dbReference type="GO" id="GO:0004553">
    <property type="term" value="F:hydrolase activity, hydrolyzing O-glycosyl compounds"/>
    <property type="evidence" value="ECO:0007669"/>
    <property type="project" value="UniProtKB-ARBA"/>
</dbReference>
<dbReference type="SMART" id="SM00560">
    <property type="entry name" value="LamGL"/>
    <property type="match status" value="1"/>
</dbReference>
<dbReference type="Proteomes" id="UP000474777">
    <property type="component" value="Unassembled WGS sequence"/>
</dbReference>
<dbReference type="InterPro" id="IPR013320">
    <property type="entry name" value="ConA-like_dom_sf"/>
</dbReference>
<feature type="domain" description="PKD" evidence="5">
    <location>
        <begin position="570"/>
        <end position="654"/>
    </location>
</feature>
<evidence type="ECO:0000259" key="5">
    <source>
        <dbReference type="PROSITE" id="PS50093"/>
    </source>
</evidence>
<dbReference type="PANTHER" id="PTHR19328">
    <property type="entry name" value="HEDGEHOG-INTERACTING PROTEIN"/>
    <property type="match status" value="1"/>
</dbReference>
<keyword evidence="3" id="KW-0472">Membrane</keyword>
<dbReference type="Gene3D" id="2.60.120.200">
    <property type="match status" value="1"/>
</dbReference>
<keyword evidence="3" id="KW-1133">Transmembrane helix</keyword>
<dbReference type="InterPro" id="IPR035986">
    <property type="entry name" value="PKD_dom_sf"/>
</dbReference>
<protein>
    <submittedName>
        <fullName evidence="6">PKD domain-containing protein</fullName>
    </submittedName>
</protein>
<evidence type="ECO:0000259" key="4">
    <source>
        <dbReference type="PROSITE" id="PS50025"/>
    </source>
</evidence>
<dbReference type="SMART" id="SM00089">
    <property type="entry name" value="PKD"/>
    <property type="match status" value="1"/>
</dbReference>
<dbReference type="InterPro" id="IPR000601">
    <property type="entry name" value="PKD_dom"/>
</dbReference>
<keyword evidence="2" id="KW-1015">Disulfide bond</keyword>
<dbReference type="GO" id="GO:0005975">
    <property type="term" value="P:carbohydrate metabolic process"/>
    <property type="evidence" value="ECO:0007669"/>
    <property type="project" value="UniProtKB-ARBA"/>
</dbReference>
<dbReference type="RefSeq" id="WP_163916113.1">
    <property type="nucleotide sequence ID" value="NZ_JAAGWD010000007.1"/>
</dbReference>
<gene>
    <name evidence="6" type="ORF">GXP69_15895</name>
</gene>
<dbReference type="AlphaFoldDB" id="A0A6B3LQN2"/>
<dbReference type="PROSITE" id="PS50025">
    <property type="entry name" value="LAM_G_DOMAIN"/>
    <property type="match status" value="1"/>
</dbReference>
<dbReference type="InterPro" id="IPR012938">
    <property type="entry name" value="Glc/Sorbosone_DH"/>
</dbReference>
<feature type="transmembrane region" description="Helical" evidence="3">
    <location>
        <begin position="32"/>
        <end position="53"/>
    </location>
</feature>
<dbReference type="EMBL" id="JAAGWD010000007">
    <property type="protein sequence ID" value="NEM99182.1"/>
    <property type="molecule type" value="Genomic_DNA"/>
</dbReference>
<dbReference type="SUPFAM" id="SSF50952">
    <property type="entry name" value="Soluble quinoprotein glucose dehydrogenase"/>
    <property type="match status" value="1"/>
</dbReference>
<dbReference type="Pfam" id="PF13385">
    <property type="entry name" value="Laminin_G_3"/>
    <property type="match status" value="1"/>
</dbReference>
<evidence type="ECO:0000256" key="3">
    <source>
        <dbReference type="SAM" id="Phobius"/>
    </source>
</evidence>
<dbReference type="InterPro" id="IPR001791">
    <property type="entry name" value="Laminin_G"/>
</dbReference>
<comment type="caution">
    <text evidence="6">The sequence shown here is derived from an EMBL/GenBank/DDBJ whole genome shotgun (WGS) entry which is preliminary data.</text>
</comment>
<evidence type="ECO:0000313" key="7">
    <source>
        <dbReference type="Proteomes" id="UP000474777"/>
    </source>
</evidence>
<feature type="domain" description="Laminin G" evidence="4">
    <location>
        <begin position="907"/>
        <end position="1084"/>
    </location>
</feature>
<evidence type="ECO:0000256" key="2">
    <source>
        <dbReference type="ARBA" id="ARBA00023157"/>
    </source>
</evidence>
<evidence type="ECO:0000313" key="6">
    <source>
        <dbReference type="EMBL" id="NEM99182.1"/>
    </source>
</evidence>
<dbReference type="InterPro" id="IPR013783">
    <property type="entry name" value="Ig-like_fold"/>
</dbReference>